<dbReference type="InterPro" id="IPR002716">
    <property type="entry name" value="PIN_dom"/>
</dbReference>
<accession>A0ABY5PNR5</accession>
<keyword evidence="9" id="KW-1185">Reference proteome</keyword>
<dbReference type="InterPro" id="IPR029060">
    <property type="entry name" value="PIN-like_dom_sf"/>
</dbReference>
<evidence type="ECO:0000313" key="9">
    <source>
        <dbReference type="Proteomes" id="UP001058860"/>
    </source>
</evidence>
<keyword evidence="3 6" id="KW-0479">Metal-binding</keyword>
<keyword evidence="2 6" id="KW-0540">Nuclease</keyword>
<comment type="cofactor">
    <cofactor evidence="6">
        <name>Mg(2+)</name>
        <dbReference type="ChEBI" id="CHEBI:18420"/>
    </cofactor>
</comment>
<feature type="binding site" evidence="6">
    <location>
        <position position="100"/>
    </location>
    <ligand>
        <name>Mg(2+)</name>
        <dbReference type="ChEBI" id="CHEBI:18420"/>
    </ligand>
</feature>
<feature type="domain" description="PIN" evidence="7">
    <location>
        <begin position="8"/>
        <end position="127"/>
    </location>
</feature>
<evidence type="ECO:0000256" key="3">
    <source>
        <dbReference type="ARBA" id="ARBA00022723"/>
    </source>
</evidence>
<protein>
    <recommendedName>
        <fullName evidence="6">Ribonuclease VapC</fullName>
        <shortName evidence="6">RNase VapC</shortName>
        <ecNumber evidence="6">3.1.-.-</ecNumber>
    </recommendedName>
    <alternativeName>
        <fullName evidence="6">Toxin VapC</fullName>
    </alternativeName>
</protein>
<keyword evidence="5 6" id="KW-0460">Magnesium</keyword>
<sequence length="136" mass="15133">MVYASDQGSPYHGEARALIERLWAGPDLVHLFWPVILGYRRIVTHPGILGRPPSAVEADANIRALLEPPHIRTPSEGDGFWAIFEQTAAAPGTVGNHVPDAHLVALMRQHGVRVIHTRDRDFRRYDGIESRDPFAA</sequence>
<dbReference type="Proteomes" id="UP001058860">
    <property type="component" value="Chromosome"/>
</dbReference>
<keyword evidence="1 6" id="KW-1277">Toxin-antitoxin system</keyword>
<comment type="caution">
    <text evidence="6">Lacks conserved residue(s) required for the propagation of feature annotation.</text>
</comment>
<keyword evidence="6" id="KW-0800">Toxin</keyword>
<dbReference type="SUPFAM" id="SSF88723">
    <property type="entry name" value="PIN domain-like"/>
    <property type="match status" value="1"/>
</dbReference>
<organism evidence="8 9">
    <name type="scientific">Svornostia abyssi</name>
    <dbReference type="NCBI Taxonomy" id="2898438"/>
    <lineage>
        <taxon>Bacteria</taxon>
        <taxon>Bacillati</taxon>
        <taxon>Actinomycetota</taxon>
        <taxon>Thermoleophilia</taxon>
        <taxon>Solirubrobacterales</taxon>
        <taxon>Baekduiaceae</taxon>
        <taxon>Svornostia</taxon>
    </lineage>
</organism>
<dbReference type="EC" id="3.1.-.-" evidence="6"/>
<dbReference type="HAMAP" id="MF_00265">
    <property type="entry name" value="VapC_Nob1"/>
    <property type="match status" value="1"/>
</dbReference>
<dbReference type="Pfam" id="PF01850">
    <property type="entry name" value="PIN"/>
    <property type="match status" value="1"/>
</dbReference>
<evidence type="ECO:0000256" key="2">
    <source>
        <dbReference type="ARBA" id="ARBA00022722"/>
    </source>
</evidence>
<reference evidence="9" key="1">
    <citation type="submission" date="2021-11" db="EMBL/GenBank/DDBJ databases">
        <title>Cultivation dependent microbiological survey of springs from the worlds oldest radium mine currently devoted to the extraction of radon-saturated water.</title>
        <authorList>
            <person name="Kapinusova G."/>
            <person name="Smrhova T."/>
            <person name="Strejcek M."/>
            <person name="Suman J."/>
            <person name="Jani K."/>
            <person name="Pajer P."/>
            <person name="Uhlik O."/>
        </authorList>
    </citation>
    <scope>NUCLEOTIDE SEQUENCE [LARGE SCALE GENOMIC DNA]</scope>
    <source>
        <strain evidence="9">J379</strain>
    </source>
</reference>
<comment type="similarity">
    <text evidence="6">Belongs to the PINc/VapC protein family.</text>
</comment>
<evidence type="ECO:0000259" key="7">
    <source>
        <dbReference type="Pfam" id="PF01850"/>
    </source>
</evidence>
<dbReference type="EMBL" id="CP088295">
    <property type="protein sequence ID" value="UUY06298.1"/>
    <property type="molecule type" value="Genomic_DNA"/>
</dbReference>
<proteinExistence type="inferred from homology"/>
<dbReference type="NCBIfam" id="TIGR00028">
    <property type="entry name" value="Mtu_PIN_fam"/>
    <property type="match status" value="1"/>
</dbReference>
<keyword evidence="4 6" id="KW-0378">Hydrolase</keyword>
<evidence type="ECO:0000313" key="8">
    <source>
        <dbReference type="EMBL" id="UUY06298.1"/>
    </source>
</evidence>
<name>A0ABY5PNR5_9ACTN</name>
<evidence type="ECO:0000256" key="4">
    <source>
        <dbReference type="ARBA" id="ARBA00022801"/>
    </source>
</evidence>
<evidence type="ECO:0000256" key="1">
    <source>
        <dbReference type="ARBA" id="ARBA00022649"/>
    </source>
</evidence>
<evidence type="ECO:0000256" key="6">
    <source>
        <dbReference type="HAMAP-Rule" id="MF_00265"/>
    </source>
</evidence>
<evidence type="ECO:0000256" key="5">
    <source>
        <dbReference type="ARBA" id="ARBA00022842"/>
    </source>
</evidence>
<dbReference type="InterPro" id="IPR022907">
    <property type="entry name" value="VapC_family"/>
</dbReference>
<comment type="function">
    <text evidence="6">Toxic component of a toxin-antitoxin (TA) system. An RNase.</text>
</comment>
<dbReference type="InterPro" id="IPR006226">
    <property type="entry name" value="Mtu_PIN"/>
</dbReference>
<gene>
    <name evidence="6" type="primary">vapC</name>
    <name evidence="8" type="ORF">LRS13_11435</name>
</gene>